<proteinExistence type="predicted"/>
<dbReference type="GeneID" id="36518743"/>
<gene>
    <name evidence="1" type="ORF">BDW47DRAFT_101041</name>
</gene>
<dbReference type="AlphaFoldDB" id="A0A2I2FIG1"/>
<dbReference type="RefSeq" id="XP_024674411.1">
    <property type="nucleotide sequence ID" value="XM_024811583.1"/>
</dbReference>
<name>A0A2I2FIG1_ASPCN</name>
<dbReference type="STRING" id="41067.A0A2I2FIG1"/>
<dbReference type="OrthoDB" id="76567at2759"/>
<dbReference type="Proteomes" id="UP000234585">
    <property type="component" value="Unassembled WGS sequence"/>
</dbReference>
<evidence type="ECO:0000313" key="1">
    <source>
        <dbReference type="EMBL" id="PLB40399.1"/>
    </source>
</evidence>
<reference evidence="1 2" key="1">
    <citation type="submission" date="2017-12" db="EMBL/GenBank/DDBJ databases">
        <authorList>
            <consortium name="DOE Joint Genome Institute"/>
            <person name="Haridas S."/>
            <person name="Kjaerbolling I."/>
            <person name="Vesth T.C."/>
            <person name="Frisvad J.C."/>
            <person name="Nybo J.L."/>
            <person name="Theobald S."/>
            <person name="Kuo A."/>
            <person name="Bowyer P."/>
            <person name="Matsuda Y."/>
            <person name="Mondo S."/>
            <person name="Lyhne E.K."/>
            <person name="Kogle M.E."/>
            <person name="Clum A."/>
            <person name="Lipzen A."/>
            <person name="Salamov A."/>
            <person name="Ngan C.Y."/>
            <person name="Daum C."/>
            <person name="Chiniquy J."/>
            <person name="Barry K."/>
            <person name="LaButti K."/>
            <person name="Simmons B.A."/>
            <person name="Magnuson J.K."/>
            <person name="Mortensen U.H."/>
            <person name="Larsen T.O."/>
            <person name="Grigoriev I.V."/>
            <person name="Baker S.E."/>
            <person name="Andersen M.R."/>
            <person name="Nordberg H.P."/>
            <person name="Cantor M.N."/>
            <person name="Hua S.X."/>
        </authorList>
    </citation>
    <scope>NUCLEOTIDE SEQUENCE [LARGE SCALE GENOMIC DNA]</scope>
    <source>
        <strain evidence="1 2">CBS 102.13</strain>
    </source>
</reference>
<organism evidence="1 2">
    <name type="scientific">Aspergillus candidus</name>
    <dbReference type="NCBI Taxonomy" id="41067"/>
    <lineage>
        <taxon>Eukaryota</taxon>
        <taxon>Fungi</taxon>
        <taxon>Dikarya</taxon>
        <taxon>Ascomycota</taxon>
        <taxon>Pezizomycotina</taxon>
        <taxon>Eurotiomycetes</taxon>
        <taxon>Eurotiomycetidae</taxon>
        <taxon>Eurotiales</taxon>
        <taxon>Aspergillaceae</taxon>
        <taxon>Aspergillus</taxon>
        <taxon>Aspergillus subgen. Circumdati</taxon>
    </lineage>
</organism>
<sequence>MPPARGADESWGIMNDLPSDYVRMHYHSISNLRMVVNNVRDILERDGSGNQYILILGLPERMRKRLLDEDNLIGVSVRLELDGTSAVVKIPTAEHEACTTELMYEIRAICSNMGIPPFDVMMGGATTHKMPGGQRAKQPDQCLWPADRQPLAGRPHGWPTVAIETGVAESLARLQQDARWWFENSLGATRIVLVMSINRTGHRIIIQKWQLAPPSTPSPLTRLRIDQIRTRPPPRVQQAANLQQPYVAQEIEISPTGVLGAPLVLDFRAVLDRLPSGEEADIVIPEDVLVRCTRSV</sequence>
<keyword evidence="2" id="KW-1185">Reference proteome</keyword>
<evidence type="ECO:0000313" key="2">
    <source>
        <dbReference type="Proteomes" id="UP000234585"/>
    </source>
</evidence>
<accession>A0A2I2FIG1</accession>
<protein>
    <submittedName>
        <fullName evidence="1">Uncharacterized protein</fullName>
    </submittedName>
</protein>
<dbReference type="EMBL" id="KZ559124">
    <property type="protein sequence ID" value="PLB40399.1"/>
    <property type="molecule type" value="Genomic_DNA"/>
</dbReference>